<keyword evidence="4 7" id="KW-0812">Transmembrane</keyword>
<dbReference type="InterPro" id="IPR023408">
    <property type="entry name" value="MscS_beta-dom_sf"/>
</dbReference>
<dbReference type="InterPro" id="IPR052702">
    <property type="entry name" value="MscS-like_channel"/>
</dbReference>
<dbReference type="RefSeq" id="WP_381502886.1">
    <property type="nucleotide sequence ID" value="NZ_JBHUOM010000012.1"/>
</dbReference>
<keyword evidence="6 7" id="KW-0472">Membrane</keyword>
<dbReference type="SUPFAM" id="SSF50182">
    <property type="entry name" value="Sm-like ribonucleoproteins"/>
    <property type="match status" value="1"/>
</dbReference>
<organism evidence="10 11">
    <name type="scientific">Spirosoma flavum</name>
    <dbReference type="NCBI Taxonomy" id="2048557"/>
    <lineage>
        <taxon>Bacteria</taxon>
        <taxon>Pseudomonadati</taxon>
        <taxon>Bacteroidota</taxon>
        <taxon>Cytophagia</taxon>
        <taxon>Cytophagales</taxon>
        <taxon>Cytophagaceae</taxon>
        <taxon>Spirosoma</taxon>
    </lineage>
</organism>
<accession>A0ABW6AKV6</accession>
<evidence type="ECO:0000256" key="7">
    <source>
        <dbReference type="SAM" id="Phobius"/>
    </source>
</evidence>
<dbReference type="Gene3D" id="3.30.70.100">
    <property type="match status" value="1"/>
</dbReference>
<gene>
    <name evidence="10" type="ORF">ACFS25_15935</name>
</gene>
<comment type="similarity">
    <text evidence="2">Belongs to the MscS (TC 1.A.23) family.</text>
</comment>
<evidence type="ECO:0000256" key="2">
    <source>
        <dbReference type="ARBA" id="ARBA00008017"/>
    </source>
</evidence>
<dbReference type="SUPFAM" id="SSF82861">
    <property type="entry name" value="Mechanosensitive channel protein MscS (YggB), transmembrane region"/>
    <property type="match status" value="1"/>
</dbReference>
<evidence type="ECO:0000256" key="3">
    <source>
        <dbReference type="ARBA" id="ARBA00022475"/>
    </source>
</evidence>
<evidence type="ECO:0000256" key="4">
    <source>
        <dbReference type="ARBA" id="ARBA00022692"/>
    </source>
</evidence>
<name>A0ABW6AKV6_9BACT</name>
<dbReference type="EMBL" id="JBHUOM010000012">
    <property type="protein sequence ID" value="MFD2935279.1"/>
    <property type="molecule type" value="Genomic_DNA"/>
</dbReference>
<feature type="domain" description="Mechanosensitive ion channel MscS" evidence="8">
    <location>
        <begin position="109"/>
        <end position="175"/>
    </location>
</feature>
<dbReference type="PANTHER" id="PTHR30347:SF1">
    <property type="entry name" value="MECHANOSENSITIVE CHANNEL MSCK"/>
    <property type="match status" value="1"/>
</dbReference>
<keyword evidence="3" id="KW-1003">Cell membrane</keyword>
<dbReference type="Gene3D" id="1.10.287.1260">
    <property type="match status" value="1"/>
</dbReference>
<dbReference type="InterPro" id="IPR010920">
    <property type="entry name" value="LSM_dom_sf"/>
</dbReference>
<dbReference type="InterPro" id="IPR049278">
    <property type="entry name" value="MS_channel_C"/>
</dbReference>
<dbReference type="Gene3D" id="2.30.30.60">
    <property type="match status" value="1"/>
</dbReference>
<feature type="domain" description="Mechanosensitive ion channel MscS C-terminal" evidence="9">
    <location>
        <begin position="184"/>
        <end position="265"/>
    </location>
</feature>
<keyword evidence="11" id="KW-1185">Reference proteome</keyword>
<evidence type="ECO:0000313" key="11">
    <source>
        <dbReference type="Proteomes" id="UP001597512"/>
    </source>
</evidence>
<protein>
    <submittedName>
        <fullName evidence="10">Mechanosensitive ion channel family protein</fullName>
    </submittedName>
</protein>
<evidence type="ECO:0000259" key="8">
    <source>
        <dbReference type="Pfam" id="PF00924"/>
    </source>
</evidence>
<feature type="transmembrane region" description="Helical" evidence="7">
    <location>
        <begin position="17"/>
        <end position="42"/>
    </location>
</feature>
<evidence type="ECO:0000256" key="5">
    <source>
        <dbReference type="ARBA" id="ARBA00022989"/>
    </source>
</evidence>
<dbReference type="Pfam" id="PF00924">
    <property type="entry name" value="MS_channel_2nd"/>
    <property type="match status" value="1"/>
</dbReference>
<reference evidence="11" key="1">
    <citation type="journal article" date="2019" name="Int. J. Syst. Evol. Microbiol.">
        <title>The Global Catalogue of Microorganisms (GCM) 10K type strain sequencing project: providing services to taxonomists for standard genome sequencing and annotation.</title>
        <authorList>
            <consortium name="The Broad Institute Genomics Platform"/>
            <consortium name="The Broad Institute Genome Sequencing Center for Infectious Disease"/>
            <person name="Wu L."/>
            <person name="Ma J."/>
        </authorList>
    </citation>
    <scope>NUCLEOTIDE SEQUENCE [LARGE SCALE GENOMIC DNA]</scope>
    <source>
        <strain evidence="11">KCTC 52490</strain>
    </source>
</reference>
<dbReference type="Proteomes" id="UP001597512">
    <property type="component" value="Unassembled WGS sequence"/>
</dbReference>
<keyword evidence="5 7" id="KW-1133">Transmembrane helix</keyword>
<comment type="caution">
    <text evidence="10">The sequence shown here is derived from an EMBL/GenBank/DDBJ whole genome shotgun (WGS) entry which is preliminary data.</text>
</comment>
<evidence type="ECO:0000313" key="10">
    <source>
        <dbReference type="EMBL" id="MFD2935279.1"/>
    </source>
</evidence>
<dbReference type="Pfam" id="PF21082">
    <property type="entry name" value="MS_channel_3rd"/>
    <property type="match status" value="1"/>
</dbReference>
<dbReference type="SUPFAM" id="SSF82689">
    <property type="entry name" value="Mechanosensitive channel protein MscS (YggB), C-terminal domain"/>
    <property type="match status" value="1"/>
</dbReference>
<comment type="subcellular location">
    <subcellularLocation>
        <location evidence="1">Cell membrane</location>
        <topology evidence="1">Multi-pass membrane protein</topology>
    </subcellularLocation>
</comment>
<sequence length="293" mass="33548">MKPLHDFLNFELIHLKLFILTVADVCSSATVVFLAWSFMYVIKHYVLRLFFKRRNVTVGHQYAVTQSIKYLVYPITIVLSLQALGIQLSVVLAGAAALLVGIGLGLQQTFKDLFSGIILLIEGTVKVDAMVVIDDTILMVKEIGIRTSKVETRDEIVKIVPNSKLVEAIVINWSHNDRPTRFHVDVGVAYGSDLSLVKDLLLKVAKEHRKILKCPEPTVPFREFGASALDLKLFFYSMEFLRIEMVKSDLRFRSDDLFHLNNITIPFPQQEVWFRNELTTTRPTKYERAYQTR</sequence>
<feature type="transmembrane region" description="Helical" evidence="7">
    <location>
        <begin position="86"/>
        <end position="106"/>
    </location>
</feature>
<evidence type="ECO:0000259" key="9">
    <source>
        <dbReference type="Pfam" id="PF21082"/>
    </source>
</evidence>
<dbReference type="PANTHER" id="PTHR30347">
    <property type="entry name" value="POTASSIUM CHANNEL RELATED"/>
    <property type="match status" value="1"/>
</dbReference>
<dbReference type="InterPro" id="IPR011014">
    <property type="entry name" value="MscS_channel_TM-2"/>
</dbReference>
<dbReference type="InterPro" id="IPR011066">
    <property type="entry name" value="MscS_channel_C_sf"/>
</dbReference>
<proteinExistence type="inferred from homology"/>
<evidence type="ECO:0000256" key="1">
    <source>
        <dbReference type="ARBA" id="ARBA00004651"/>
    </source>
</evidence>
<dbReference type="InterPro" id="IPR006685">
    <property type="entry name" value="MscS_channel_2nd"/>
</dbReference>
<evidence type="ECO:0000256" key="6">
    <source>
        <dbReference type="ARBA" id="ARBA00023136"/>
    </source>
</evidence>
<feature type="transmembrane region" description="Helical" evidence="7">
    <location>
        <begin position="62"/>
        <end position="80"/>
    </location>
</feature>